<reference evidence="2" key="1">
    <citation type="submission" date="2025-08" db="UniProtKB">
        <authorList>
            <consortium name="RefSeq"/>
        </authorList>
    </citation>
    <scope>IDENTIFICATION</scope>
    <source>
        <tissue evidence="2">Young leaves</tissue>
    </source>
</reference>
<dbReference type="KEGG" id="cmos:111458058"/>
<dbReference type="PANTHER" id="PTHR34206:SF1">
    <property type="entry name" value="OS10G0390701 PROTEIN"/>
    <property type="match status" value="1"/>
</dbReference>
<dbReference type="AlphaFoldDB" id="A0A6J1GXI0"/>
<protein>
    <submittedName>
        <fullName evidence="2">Uncharacterized protein LOC111458058</fullName>
    </submittedName>
</protein>
<sequence>MAMAMTGTNCRSPPFALNSVTSLQTKPLSEVFMLKPAKFSLNRTLTLQITCSLKNNVVFEDRSNGVICYRDDDGEIICEGYDDEEPRIEEEIEKLPCEKSRRRSDGELKIDRLLLQQNWEKSLETINGGAGSGRGELRIRANGCSL</sequence>
<evidence type="ECO:0000313" key="1">
    <source>
        <dbReference type="Proteomes" id="UP000504609"/>
    </source>
</evidence>
<dbReference type="PANTHER" id="PTHR34206">
    <property type="entry name" value="OS06G0193300 PROTEIN"/>
    <property type="match status" value="1"/>
</dbReference>
<evidence type="ECO:0000313" key="2">
    <source>
        <dbReference type="RefSeq" id="XP_022956325.1"/>
    </source>
</evidence>
<proteinExistence type="predicted"/>
<gene>
    <name evidence="2" type="primary">LOC111458058</name>
</gene>
<dbReference type="RefSeq" id="XP_022956325.1">
    <property type="nucleotide sequence ID" value="XM_023100557.1"/>
</dbReference>
<keyword evidence="1" id="KW-1185">Reference proteome</keyword>
<name>A0A6J1GXI0_CUCMO</name>
<dbReference type="GeneID" id="111458058"/>
<organism evidence="1 2">
    <name type="scientific">Cucurbita moschata</name>
    <name type="common">Winter crookneck squash</name>
    <name type="synonym">Cucurbita pepo var. moschata</name>
    <dbReference type="NCBI Taxonomy" id="3662"/>
    <lineage>
        <taxon>Eukaryota</taxon>
        <taxon>Viridiplantae</taxon>
        <taxon>Streptophyta</taxon>
        <taxon>Embryophyta</taxon>
        <taxon>Tracheophyta</taxon>
        <taxon>Spermatophyta</taxon>
        <taxon>Magnoliopsida</taxon>
        <taxon>eudicotyledons</taxon>
        <taxon>Gunneridae</taxon>
        <taxon>Pentapetalae</taxon>
        <taxon>rosids</taxon>
        <taxon>fabids</taxon>
        <taxon>Cucurbitales</taxon>
        <taxon>Cucurbitaceae</taxon>
        <taxon>Cucurbiteae</taxon>
        <taxon>Cucurbita</taxon>
    </lineage>
</organism>
<accession>A0A6J1GXI0</accession>
<dbReference type="Proteomes" id="UP000504609">
    <property type="component" value="Unplaced"/>
</dbReference>